<protein>
    <submittedName>
        <fullName evidence="1">Uncharacterized protein</fullName>
    </submittedName>
</protein>
<dbReference type="Proteomes" id="UP000076476">
    <property type="component" value="Unassembled WGS sequence"/>
</dbReference>
<dbReference type="EMBL" id="LWBR01000003">
    <property type="protein sequence ID" value="KZN97934.1"/>
    <property type="molecule type" value="Genomic_DNA"/>
</dbReference>
<proteinExistence type="predicted"/>
<evidence type="ECO:0000313" key="1">
    <source>
        <dbReference type="EMBL" id="KZN97934.1"/>
    </source>
</evidence>
<sequence length="61" mass="6764">MACDAAGNLSLSYELFADIMQGEEPFRLLSVGKHKRIQVCDETDNLFCILSIEKTLGNVNT</sequence>
<reference evidence="1 2" key="1">
    <citation type="submission" date="2016-04" db="EMBL/GenBank/DDBJ databases">
        <title>Draft genome sequence of Aeribacillus pallidus 8m3 from petroleum reservoir.</title>
        <authorList>
            <person name="Poltaraus A.B."/>
            <person name="Nazina T.N."/>
            <person name="Tourova T.P."/>
            <person name="Malakho S.M."/>
            <person name="Korshunova A.V."/>
            <person name="Sokolova D.S."/>
        </authorList>
    </citation>
    <scope>NUCLEOTIDE SEQUENCE [LARGE SCALE GENOMIC DNA]</scope>
    <source>
        <strain evidence="1 2">8m3</strain>
    </source>
</reference>
<accession>A0A165Z7H2</accession>
<dbReference type="AlphaFoldDB" id="A0A165Z7H2"/>
<organism evidence="1 2">
    <name type="scientific">Aeribacillus pallidus</name>
    <dbReference type="NCBI Taxonomy" id="33936"/>
    <lineage>
        <taxon>Bacteria</taxon>
        <taxon>Bacillati</taxon>
        <taxon>Bacillota</taxon>
        <taxon>Bacilli</taxon>
        <taxon>Bacillales</taxon>
        <taxon>Bacillaceae</taxon>
        <taxon>Aeribacillus</taxon>
    </lineage>
</organism>
<keyword evidence="2" id="KW-1185">Reference proteome</keyword>
<evidence type="ECO:0000313" key="2">
    <source>
        <dbReference type="Proteomes" id="UP000076476"/>
    </source>
</evidence>
<name>A0A165Z7H2_9BACI</name>
<comment type="caution">
    <text evidence="1">The sequence shown here is derived from an EMBL/GenBank/DDBJ whole genome shotgun (WGS) entry which is preliminary data.</text>
</comment>
<gene>
    <name evidence="1" type="ORF">AZI98_01015</name>
</gene>